<organism evidence="3 4">
    <name type="scientific">Caenorhabditis remanei</name>
    <name type="common">Caenorhabditis vulgaris</name>
    <dbReference type="NCBI Taxonomy" id="31234"/>
    <lineage>
        <taxon>Eukaryota</taxon>
        <taxon>Metazoa</taxon>
        <taxon>Ecdysozoa</taxon>
        <taxon>Nematoda</taxon>
        <taxon>Chromadorea</taxon>
        <taxon>Rhabditida</taxon>
        <taxon>Rhabditina</taxon>
        <taxon>Rhabditomorpha</taxon>
        <taxon>Rhabditoidea</taxon>
        <taxon>Rhabditidae</taxon>
        <taxon>Peloderinae</taxon>
        <taxon>Caenorhabditis</taxon>
    </lineage>
</organism>
<dbReference type="EMBL" id="WUAV01000001">
    <property type="protein sequence ID" value="KAF1768939.1"/>
    <property type="molecule type" value="Genomic_DNA"/>
</dbReference>
<dbReference type="KEGG" id="crq:GCK72_000752"/>
<feature type="compositionally biased region" description="Basic residues" evidence="1">
    <location>
        <begin position="820"/>
        <end position="854"/>
    </location>
</feature>
<evidence type="ECO:0000313" key="3">
    <source>
        <dbReference type="EMBL" id="KAF1768939.1"/>
    </source>
</evidence>
<feature type="compositionally biased region" description="Basic and acidic residues" evidence="1">
    <location>
        <begin position="377"/>
        <end position="388"/>
    </location>
</feature>
<name>A0A6A5HMS3_CAERE</name>
<feature type="region of interest" description="Disordered" evidence="1">
    <location>
        <begin position="377"/>
        <end position="442"/>
    </location>
</feature>
<evidence type="ECO:0000259" key="2">
    <source>
        <dbReference type="SMART" id="SM00583"/>
    </source>
</evidence>
<dbReference type="CTD" id="78773175"/>
<feature type="compositionally biased region" description="Low complexity" evidence="1">
    <location>
        <begin position="611"/>
        <end position="652"/>
    </location>
</feature>
<dbReference type="PANTHER" id="PTHR23362:SF8">
    <property type="entry name" value="SPK DOMAIN-CONTAINING PROTEIN"/>
    <property type="match status" value="1"/>
</dbReference>
<feature type="compositionally biased region" description="Pro residues" evidence="1">
    <location>
        <begin position="653"/>
        <end position="664"/>
    </location>
</feature>
<feature type="compositionally biased region" description="Low complexity" evidence="1">
    <location>
        <begin position="804"/>
        <end position="816"/>
    </location>
</feature>
<feature type="compositionally biased region" description="Polar residues" evidence="1">
    <location>
        <begin position="870"/>
        <end position="892"/>
    </location>
</feature>
<evidence type="ECO:0000313" key="4">
    <source>
        <dbReference type="Proteomes" id="UP000483820"/>
    </source>
</evidence>
<sequence length="987" mass="108172">MDLLEFLKKESLLTVKPLSILQLAQKFKRMSGSSTETELIETEIYGHQRRIPTYSEIDWITRIRMMFTLGYIIYKEEIKEWNLHKYGEIKLNQSSRILTFVPKDKSYRLEGDFDEILAEEERMDCHIANGLKSEDDLLFLKFIAEKSLNECGVPKTINTLQGYIRQIRSAIPHTIYFDLERKVRMMFAISAKIEKEFLAELQKDAFVDLDDQQHIIEYRSNDNSIHLKGLHDSAAKVGTRGDDFMGASTSAKKPSSYTPQQCEDLFDHLALRAFQATEPLNVKRLISNYNKDKGITQSKLPMNAFISSLFETIKAKDDWSLHQRVQMMFVLGVKLDSDYVTVLEKKADVVTDYEMRITKYSSHRDKFHLEGINEEKEKEVEVKADERMRRSRRTNPVVSEDQKPFGTPSKKLKLEPKNEEPSETPPDAQDDADRTRNDVAEPAVVKSEETIPLLHILEGLKMMVEELNSLNLSADIKKIDKSLRDAKYKDVCILVCHLDIALQSCFLLSTKRLHNVWSAESEKPYGEFVRIFNKTISSWNSPGLAELQTIINGNLAEKNKKFVSMGSFSLESNEKSSRDNMIVYVLLAIIAAIAYYFFSKNGTDEPPKTAPKSTRSTRSAPRTSSRKPVVVTEQPAPVPAPVVSAPEVQQPVEAPPAPPAPAPAPVQEIPAPAPAPAVEPVPEVPAPVQVAPPPSEPAPAPAPEPVPILDPLSSPIRPPIGGNSVLLAPPDNFSGQIGGKSERLAPDVAPPAPAPLAPTPEVPAPEAPAPAPVPQAAPQAAPVESVMLAPKTNETAQAPPPGGPSSAHLPVASAGDTSKKSKKTKKKKNKKSKDKKKSANTSTKNKKKKKKSKGKSTSSSAAPSPAQPETGVQTANEIRNDAPESNVNTALSIRSPAAQDAPEPDVKTAAEAKNDDPETGVKTAAEDKNDVPESGVKTANEAKNDVPESGVKTAAEDKSDAPESGVKTATEMGGGEQPKRDGGAPKE</sequence>
<dbReference type="InterPro" id="IPR053315">
    <property type="entry name" value="Peptidase_C14A"/>
</dbReference>
<accession>A0A6A5HMS3</accession>
<dbReference type="GeneID" id="78773175"/>
<dbReference type="AlphaFoldDB" id="A0A6A5HMS3"/>
<dbReference type="Proteomes" id="UP000483820">
    <property type="component" value="Chromosome I"/>
</dbReference>
<feature type="compositionally biased region" description="Pro residues" evidence="1">
    <location>
        <begin position="748"/>
        <end position="775"/>
    </location>
</feature>
<reference evidence="3 4" key="1">
    <citation type="submission" date="2019-12" db="EMBL/GenBank/DDBJ databases">
        <title>Chromosome-level assembly of the Caenorhabditis remanei genome.</title>
        <authorList>
            <person name="Teterina A.A."/>
            <person name="Willis J.H."/>
            <person name="Phillips P.C."/>
        </authorList>
    </citation>
    <scope>NUCLEOTIDE SEQUENCE [LARGE SCALE GENOMIC DNA]</scope>
    <source>
        <strain evidence="3 4">PX506</strain>
        <tissue evidence="3">Whole organism</tissue>
    </source>
</reference>
<proteinExistence type="predicted"/>
<dbReference type="SMART" id="SM00583">
    <property type="entry name" value="SPK"/>
    <property type="match status" value="2"/>
</dbReference>
<dbReference type="InterPro" id="IPR006570">
    <property type="entry name" value="SPK_dom"/>
</dbReference>
<feature type="domain" description="SPK" evidence="2">
    <location>
        <begin position="135"/>
        <end position="229"/>
    </location>
</feature>
<dbReference type="Pfam" id="PF04435">
    <property type="entry name" value="SPK"/>
    <property type="match status" value="3"/>
</dbReference>
<dbReference type="PRINTS" id="PR01217">
    <property type="entry name" value="PRICHEXTENSN"/>
</dbReference>
<feature type="compositionally biased region" description="Pro residues" evidence="1">
    <location>
        <begin position="671"/>
        <end position="708"/>
    </location>
</feature>
<feature type="region of interest" description="Disordered" evidence="1">
    <location>
        <begin position="604"/>
        <end position="987"/>
    </location>
</feature>
<feature type="domain" description="SPK" evidence="2">
    <location>
        <begin position="261"/>
        <end position="371"/>
    </location>
</feature>
<dbReference type="PANTHER" id="PTHR23362">
    <property type="entry name" value="L-PLASTIN-RELATED"/>
    <property type="match status" value="1"/>
</dbReference>
<gene>
    <name evidence="3" type="ORF">GCK72_000752</name>
</gene>
<protein>
    <recommendedName>
        <fullName evidence="2">SPK domain-containing protein</fullName>
    </recommendedName>
</protein>
<feature type="compositionally biased region" description="Basic and acidic residues" evidence="1">
    <location>
        <begin position="904"/>
        <end position="916"/>
    </location>
</feature>
<dbReference type="RefSeq" id="XP_053591307.1">
    <property type="nucleotide sequence ID" value="XM_053722662.1"/>
</dbReference>
<feature type="compositionally biased region" description="Basic and acidic residues" evidence="1">
    <location>
        <begin position="977"/>
        <end position="987"/>
    </location>
</feature>
<comment type="caution">
    <text evidence="3">The sequence shown here is derived from an EMBL/GenBank/DDBJ whole genome shotgun (WGS) entry which is preliminary data.</text>
</comment>
<evidence type="ECO:0000256" key="1">
    <source>
        <dbReference type="SAM" id="MobiDB-lite"/>
    </source>
</evidence>